<accession>A0A0L0SBD2</accession>
<dbReference type="EMBL" id="GG745335">
    <property type="protein sequence ID" value="KNE59714.1"/>
    <property type="molecule type" value="Genomic_DNA"/>
</dbReference>
<reference evidence="2" key="2">
    <citation type="submission" date="2009-11" db="EMBL/GenBank/DDBJ databases">
        <title>The Genome Sequence of Allomyces macrogynus strain ATCC 38327.</title>
        <authorList>
            <consortium name="The Broad Institute Genome Sequencing Platform"/>
            <person name="Russ C."/>
            <person name="Cuomo C."/>
            <person name="Shea T."/>
            <person name="Young S.K."/>
            <person name="Zeng Q."/>
            <person name="Koehrsen M."/>
            <person name="Haas B."/>
            <person name="Borodovsky M."/>
            <person name="Guigo R."/>
            <person name="Alvarado L."/>
            <person name="Berlin A."/>
            <person name="Borenstein D."/>
            <person name="Chen Z."/>
            <person name="Engels R."/>
            <person name="Freedman E."/>
            <person name="Gellesch M."/>
            <person name="Goldberg J."/>
            <person name="Griggs A."/>
            <person name="Gujja S."/>
            <person name="Heiman D."/>
            <person name="Hepburn T."/>
            <person name="Howarth C."/>
            <person name="Jen D."/>
            <person name="Larson L."/>
            <person name="Lewis B."/>
            <person name="Mehta T."/>
            <person name="Park D."/>
            <person name="Pearson M."/>
            <person name="Roberts A."/>
            <person name="Saif S."/>
            <person name="Shenoy N."/>
            <person name="Sisk P."/>
            <person name="Stolte C."/>
            <person name="Sykes S."/>
            <person name="Walk T."/>
            <person name="White J."/>
            <person name="Yandava C."/>
            <person name="Burger G."/>
            <person name="Gray M.W."/>
            <person name="Holland P.W.H."/>
            <person name="King N."/>
            <person name="Lang F.B.F."/>
            <person name="Roger A.J."/>
            <person name="Ruiz-Trillo I."/>
            <person name="Lander E."/>
            <person name="Nusbaum C."/>
        </authorList>
    </citation>
    <scope>NUCLEOTIDE SEQUENCE [LARGE SCALE GENOMIC DNA]</scope>
    <source>
        <strain evidence="2">ATCC 38327</strain>
    </source>
</reference>
<dbReference type="OrthoDB" id="2524557at2759"/>
<gene>
    <name evidence="1" type="ORF">AMAG_05179</name>
</gene>
<organism evidence="1 2">
    <name type="scientific">Allomyces macrogynus (strain ATCC 38327)</name>
    <name type="common">Allomyces javanicus var. macrogynus</name>
    <dbReference type="NCBI Taxonomy" id="578462"/>
    <lineage>
        <taxon>Eukaryota</taxon>
        <taxon>Fungi</taxon>
        <taxon>Fungi incertae sedis</taxon>
        <taxon>Blastocladiomycota</taxon>
        <taxon>Blastocladiomycetes</taxon>
        <taxon>Blastocladiales</taxon>
        <taxon>Blastocladiaceae</taxon>
        <taxon>Allomyces</taxon>
    </lineage>
</organism>
<dbReference type="VEuPathDB" id="FungiDB:AMAG_05179"/>
<dbReference type="AlphaFoldDB" id="A0A0L0SBD2"/>
<sequence>MLFKPVALVEHAPSVPETPDAVEVYDFEPANASDSAGCDPTLDLTRGACTPMTTARWGRFFLFVQPPPPHSSGPNDAVHRSLDSYGRPFCLTPLRVGVHLYPSRDAVDAQRPLVLECTVTISCSSGSAKSALTACWPAEDLDDVSLAFGTRFETDAVGCVTRPTMRAAFKWRTPPDTAEPALSPTPVVADLPTASLHDLDALSTLNDRTVCDCALVPAAGSDLTLWVSRPILARASPFFDAMFRGPWADARIPTLAASPVAVLVCVVHAYCGWFPGADAFPRAPWMDEFVGGEDVDHLDDTAWREVLDLARMLELRVLAVAVARVLVARLEDEMRDLSSASVVCVEGQAVLV</sequence>
<protein>
    <recommendedName>
        <fullName evidence="3">BTB domain-containing protein</fullName>
    </recommendedName>
</protein>
<dbReference type="Proteomes" id="UP000054350">
    <property type="component" value="Unassembled WGS sequence"/>
</dbReference>
<evidence type="ECO:0000313" key="2">
    <source>
        <dbReference type="Proteomes" id="UP000054350"/>
    </source>
</evidence>
<dbReference type="Gene3D" id="3.30.710.10">
    <property type="entry name" value="Potassium Channel Kv1.1, Chain A"/>
    <property type="match status" value="1"/>
</dbReference>
<proteinExistence type="predicted"/>
<evidence type="ECO:0008006" key="3">
    <source>
        <dbReference type="Google" id="ProtNLM"/>
    </source>
</evidence>
<name>A0A0L0SBD2_ALLM3</name>
<reference evidence="1 2" key="1">
    <citation type="submission" date="2009-11" db="EMBL/GenBank/DDBJ databases">
        <title>Annotation of Allomyces macrogynus ATCC 38327.</title>
        <authorList>
            <consortium name="The Broad Institute Genome Sequencing Platform"/>
            <person name="Russ C."/>
            <person name="Cuomo C."/>
            <person name="Burger G."/>
            <person name="Gray M.W."/>
            <person name="Holland P.W.H."/>
            <person name="King N."/>
            <person name="Lang F.B.F."/>
            <person name="Roger A.J."/>
            <person name="Ruiz-Trillo I."/>
            <person name="Young S.K."/>
            <person name="Zeng Q."/>
            <person name="Gargeya S."/>
            <person name="Fitzgerald M."/>
            <person name="Haas B."/>
            <person name="Abouelleil A."/>
            <person name="Alvarado L."/>
            <person name="Arachchi H.M."/>
            <person name="Berlin A."/>
            <person name="Chapman S.B."/>
            <person name="Gearin G."/>
            <person name="Goldberg J."/>
            <person name="Griggs A."/>
            <person name="Gujja S."/>
            <person name="Hansen M."/>
            <person name="Heiman D."/>
            <person name="Howarth C."/>
            <person name="Larimer J."/>
            <person name="Lui A."/>
            <person name="MacDonald P.J.P."/>
            <person name="McCowen C."/>
            <person name="Montmayeur A."/>
            <person name="Murphy C."/>
            <person name="Neiman D."/>
            <person name="Pearson M."/>
            <person name="Priest M."/>
            <person name="Roberts A."/>
            <person name="Saif S."/>
            <person name="Shea T."/>
            <person name="Sisk P."/>
            <person name="Stolte C."/>
            <person name="Sykes S."/>
            <person name="Wortman J."/>
            <person name="Nusbaum C."/>
            <person name="Birren B."/>
        </authorList>
    </citation>
    <scope>NUCLEOTIDE SEQUENCE [LARGE SCALE GENOMIC DNA]</scope>
    <source>
        <strain evidence="1 2">ATCC 38327</strain>
    </source>
</reference>
<dbReference type="InterPro" id="IPR011333">
    <property type="entry name" value="SKP1/BTB/POZ_sf"/>
</dbReference>
<dbReference type="SUPFAM" id="SSF54695">
    <property type="entry name" value="POZ domain"/>
    <property type="match status" value="1"/>
</dbReference>
<keyword evidence="2" id="KW-1185">Reference proteome</keyword>
<evidence type="ECO:0000313" key="1">
    <source>
        <dbReference type="EMBL" id="KNE59714.1"/>
    </source>
</evidence>